<reference evidence="4 5" key="1">
    <citation type="submission" date="2016-10" db="EMBL/GenBank/DDBJ databases">
        <authorList>
            <person name="de Groot N.N."/>
        </authorList>
    </citation>
    <scope>NUCLEOTIDE SEQUENCE [LARGE SCALE GENOMIC DNA]</scope>
    <source>
        <strain evidence="4 5">CGMCC 1.10836</strain>
    </source>
</reference>
<dbReference type="SUPFAM" id="SSF55174">
    <property type="entry name" value="Alpha-L RNA-binding motif"/>
    <property type="match status" value="1"/>
</dbReference>
<evidence type="ECO:0000256" key="1">
    <source>
        <dbReference type="PROSITE-ProRule" id="PRU00182"/>
    </source>
</evidence>
<name>A0A1H8GLS0_9RHOB</name>
<keyword evidence="5" id="KW-1185">Reference proteome</keyword>
<dbReference type="Proteomes" id="UP000183002">
    <property type="component" value="Unassembled WGS sequence"/>
</dbReference>
<feature type="region of interest" description="Disordered" evidence="2">
    <location>
        <begin position="96"/>
        <end position="122"/>
    </location>
</feature>
<dbReference type="STRING" id="1077947.SAMN05216227_101447"/>
<evidence type="ECO:0000259" key="3">
    <source>
        <dbReference type="SMART" id="SM00363"/>
    </source>
</evidence>
<dbReference type="RefSeq" id="WP_082224935.1">
    <property type="nucleotide sequence ID" value="NZ_FOCO01000014.1"/>
</dbReference>
<feature type="domain" description="RNA-binding S4" evidence="3">
    <location>
        <begin position="30"/>
        <end position="93"/>
    </location>
</feature>
<dbReference type="InterPro" id="IPR036986">
    <property type="entry name" value="S4_RNA-bd_sf"/>
</dbReference>
<organism evidence="4 5">
    <name type="scientific">Pseudorhodobacter antarcticus</name>
    <dbReference type="NCBI Taxonomy" id="1077947"/>
    <lineage>
        <taxon>Bacteria</taxon>
        <taxon>Pseudomonadati</taxon>
        <taxon>Pseudomonadota</taxon>
        <taxon>Alphaproteobacteria</taxon>
        <taxon>Rhodobacterales</taxon>
        <taxon>Paracoccaceae</taxon>
        <taxon>Pseudorhodobacter</taxon>
    </lineage>
</organism>
<gene>
    <name evidence="4" type="ORF">SAMN05216227_101447</name>
</gene>
<dbReference type="Pfam" id="PF01479">
    <property type="entry name" value="S4"/>
    <property type="match status" value="1"/>
</dbReference>
<dbReference type="InterPro" id="IPR002942">
    <property type="entry name" value="S4_RNA-bd"/>
</dbReference>
<keyword evidence="1" id="KW-0694">RNA-binding</keyword>
<dbReference type="AlphaFoldDB" id="A0A1H8GLS0"/>
<accession>A0A1H8GLS0</accession>
<dbReference type="OrthoDB" id="9797176at2"/>
<dbReference type="SMART" id="SM00363">
    <property type="entry name" value="S4"/>
    <property type="match status" value="1"/>
</dbReference>
<evidence type="ECO:0000256" key="2">
    <source>
        <dbReference type="SAM" id="MobiDB-lite"/>
    </source>
</evidence>
<sequence length="122" mass="13377">MARRAKKGGGTAAPNQNGSPDEDTDSPDSCRIDKWLFYTRFFKTRSLATEMITKGRLRINGQRQPKPGHAVRPGDTLTFPMAKETRVIRVGSIATRRGPAAEAQSHYTDLAPPPDATLSPLE</sequence>
<feature type="region of interest" description="Disordered" evidence="2">
    <location>
        <begin position="1"/>
        <end position="29"/>
    </location>
</feature>
<dbReference type="PROSITE" id="PS50889">
    <property type="entry name" value="S4"/>
    <property type="match status" value="1"/>
</dbReference>
<protein>
    <submittedName>
        <fullName evidence="4">Heat shock protein Hsp15</fullName>
    </submittedName>
</protein>
<dbReference type="Gene3D" id="3.10.290.10">
    <property type="entry name" value="RNA-binding S4 domain"/>
    <property type="match status" value="1"/>
</dbReference>
<dbReference type="EMBL" id="FOCO01000014">
    <property type="protein sequence ID" value="SEN44725.1"/>
    <property type="molecule type" value="Genomic_DNA"/>
</dbReference>
<dbReference type="CDD" id="cd00165">
    <property type="entry name" value="S4"/>
    <property type="match status" value="1"/>
</dbReference>
<evidence type="ECO:0000313" key="5">
    <source>
        <dbReference type="Proteomes" id="UP000183002"/>
    </source>
</evidence>
<keyword evidence="4" id="KW-0346">Stress response</keyword>
<proteinExistence type="predicted"/>
<dbReference type="GO" id="GO:0003723">
    <property type="term" value="F:RNA binding"/>
    <property type="evidence" value="ECO:0007669"/>
    <property type="project" value="UniProtKB-KW"/>
</dbReference>
<evidence type="ECO:0000313" key="4">
    <source>
        <dbReference type="EMBL" id="SEN44725.1"/>
    </source>
</evidence>